<name>A0A2V5IDZ8_9EURO</name>
<sequence length="169" mass="18934">MKHQLSSLTHSGMNAQGRAGTLTSANWFFEFGAVNARLNTFQFLSLATRFGGPNSRLHFCDFLGEHSGMLAKTLGCLSVDHLKLQYINRLVILFMLETPATKSQEHGMVHLNQRGFAPGIEFNFPAILQPRTWERHQRGNECMMSGSSDFGVYWRVPRDSDAGGEEPSQ</sequence>
<dbReference type="EMBL" id="KZ825493">
    <property type="protein sequence ID" value="PYI32434.1"/>
    <property type="molecule type" value="Genomic_DNA"/>
</dbReference>
<proteinExistence type="predicted"/>
<organism evidence="1 2">
    <name type="scientific">Aspergillus indologenus CBS 114.80</name>
    <dbReference type="NCBI Taxonomy" id="1450541"/>
    <lineage>
        <taxon>Eukaryota</taxon>
        <taxon>Fungi</taxon>
        <taxon>Dikarya</taxon>
        <taxon>Ascomycota</taxon>
        <taxon>Pezizomycotina</taxon>
        <taxon>Eurotiomycetes</taxon>
        <taxon>Eurotiomycetidae</taxon>
        <taxon>Eurotiales</taxon>
        <taxon>Aspergillaceae</taxon>
        <taxon>Aspergillus</taxon>
        <taxon>Aspergillus subgen. Circumdati</taxon>
    </lineage>
</organism>
<accession>A0A2V5IDZ8</accession>
<dbReference type="Proteomes" id="UP000248817">
    <property type="component" value="Unassembled WGS sequence"/>
</dbReference>
<gene>
    <name evidence="1" type="ORF">BP00DRAFT_157751</name>
</gene>
<evidence type="ECO:0000313" key="2">
    <source>
        <dbReference type="Proteomes" id="UP000248817"/>
    </source>
</evidence>
<keyword evidence="2" id="KW-1185">Reference proteome</keyword>
<protein>
    <submittedName>
        <fullName evidence="1">Uncharacterized protein</fullName>
    </submittedName>
</protein>
<evidence type="ECO:0000313" key="1">
    <source>
        <dbReference type="EMBL" id="PYI32434.1"/>
    </source>
</evidence>
<reference evidence="1 2" key="1">
    <citation type="submission" date="2018-02" db="EMBL/GenBank/DDBJ databases">
        <title>The genomes of Aspergillus section Nigri reveals drivers in fungal speciation.</title>
        <authorList>
            <consortium name="DOE Joint Genome Institute"/>
            <person name="Vesth T.C."/>
            <person name="Nybo J."/>
            <person name="Theobald S."/>
            <person name="Brandl J."/>
            <person name="Frisvad J.C."/>
            <person name="Nielsen K.F."/>
            <person name="Lyhne E.K."/>
            <person name="Kogle M.E."/>
            <person name="Kuo A."/>
            <person name="Riley R."/>
            <person name="Clum A."/>
            <person name="Nolan M."/>
            <person name="Lipzen A."/>
            <person name="Salamov A."/>
            <person name="Henrissat B."/>
            <person name="Wiebenga A."/>
            <person name="De vries R.P."/>
            <person name="Grigoriev I.V."/>
            <person name="Mortensen U.H."/>
            <person name="Andersen M.R."/>
            <person name="Baker S.E."/>
        </authorList>
    </citation>
    <scope>NUCLEOTIDE SEQUENCE [LARGE SCALE GENOMIC DNA]</scope>
    <source>
        <strain evidence="1 2">CBS 114.80</strain>
    </source>
</reference>
<dbReference type="AlphaFoldDB" id="A0A2V5IDZ8"/>